<reference evidence="1 2" key="1">
    <citation type="submission" date="2023-02" db="EMBL/GenBank/DDBJ databases">
        <title>Genome Sequence of L. cardiaca H63T.</title>
        <authorList>
            <person name="Lopez A.E."/>
            <person name="Cianciotto N.P."/>
        </authorList>
    </citation>
    <scope>NUCLEOTIDE SEQUENCE [LARGE SCALE GENOMIC DNA]</scope>
    <source>
        <strain evidence="1 2">H63</strain>
    </source>
</reference>
<dbReference type="RefSeq" id="WP_275090095.1">
    <property type="nucleotide sequence ID" value="NZ_CP119078.1"/>
</dbReference>
<keyword evidence="2" id="KW-1185">Reference proteome</keyword>
<proteinExistence type="predicted"/>
<protein>
    <submittedName>
        <fullName evidence="1">Uncharacterized protein</fullName>
    </submittedName>
</protein>
<dbReference type="Proteomes" id="UP001222087">
    <property type="component" value="Chromosome"/>
</dbReference>
<name>A0ABY8AUX4_9GAMM</name>
<gene>
    <name evidence="1" type="ORF">PXX05_05695</name>
</gene>
<sequence>MVCPPLENSLAEYKNSYETFLLERMAQNIEKTKIDLNMLKPKLIKLDIEWGTTPDIRIIQRVIRNSYDPLFKRESNGTYSLRYC</sequence>
<evidence type="ECO:0000313" key="2">
    <source>
        <dbReference type="Proteomes" id="UP001222087"/>
    </source>
</evidence>
<evidence type="ECO:0000313" key="1">
    <source>
        <dbReference type="EMBL" id="WED44278.1"/>
    </source>
</evidence>
<dbReference type="EMBL" id="CP119078">
    <property type="protein sequence ID" value="WED44278.1"/>
    <property type="molecule type" value="Genomic_DNA"/>
</dbReference>
<accession>A0ABY8AUX4</accession>
<organism evidence="1 2">
    <name type="scientific">Legionella cardiaca</name>
    <dbReference type="NCBI Taxonomy" id="1071983"/>
    <lineage>
        <taxon>Bacteria</taxon>
        <taxon>Pseudomonadati</taxon>
        <taxon>Pseudomonadota</taxon>
        <taxon>Gammaproteobacteria</taxon>
        <taxon>Legionellales</taxon>
        <taxon>Legionellaceae</taxon>
        <taxon>Legionella</taxon>
    </lineage>
</organism>